<dbReference type="EMBL" id="HBIO01012684">
    <property type="protein sequence ID" value="CAE0465019.1"/>
    <property type="molecule type" value="Transcribed_RNA"/>
</dbReference>
<evidence type="ECO:0000256" key="6">
    <source>
        <dbReference type="SAM" id="MobiDB-lite"/>
    </source>
</evidence>
<keyword evidence="2 7" id="KW-0812">Transmembrane</keyword>
<dbReference type="Gene3D" id="3.80.10.10">
    <property type="entry name" value="Ribonuclease Inhibitor"/>
    <property type="match status" value="1"/>
</dbReference>
<dbReference type="InterPro" id="IPR004254">
    <property type="entry name" value="AdipoR/HlyIII-related"/>
</dbReference>
<accession>A0A6S8U7S5</accession>
<evidence type="ECO:0008006" key="10">
    <source>
        <dbReference type="Google" id="ProtNLM"/>
    </source>
</evidence>
<keyword evidence="5" id="KW-0479">Metal-binding</keyword>
<evidence type="ECO:0000313" key="9">
    <source>
        <dbReference type="EMBL" id="CAE0465019.1"/>
    </source>
</evidence>
<feature type="region of interest" description="Disordered" evidence="6">
    <location>
        <begin position="1"/>
        <end position="61"/>
    </location>
</feature>
<proteinExistence type="predicted"/>
<dbReference type="Pfam" id="PF03006">
    <property type="entry name" value="HlyIII"/>
    <property type="match status" value="1"/>
</dbReference>
<dbReference type="GO" id="GO:0016020">
    <property type="term" value="C:membrane"/>
    <property type="evidence" value="ECO:0007669"/>
    <property type="project" value="UniProtKB-SubCell"/>
</dbReference>
<reference evidence="9" key="1">
    <citation type="submission" date="2021-01" db="EMBL/GenBank/DDBJ databases">
        <authorList>
            <person name="Corre E."/>
            <person name="Pelletier E."/>
            <person name="Niang G."/>
            <person name="Scheremetjew M."/>
            <person name="Finn R."/>
            <person name="Kale V."/>
            <person name="Holt S."/>
            <person name="Cochrane G."/>
            <person name="Meng A."/>
            <person name="Brown T."/>
            <person name="Cohen L."/>
        </authorList>
    </citation>
    <scope>NUCLEOTIDE SEQUENCE</scope>
    <source>
        <strain evidence="9">MM31A-1</strain>
    </source>
</reference>
<dbReference type="GO" id="GO:0046872">
    <property type="term" value="F:metal ion binding"/>
    <property type="evidence" value="ECO:0007669"/>
    <property type="project" value="UniProtKB-KW"/>
</dbReference>
<organism evidence="9">
    <name type="scientific">Chaetoceros debilis</name>
    <dbReference type="NCBI Taxonomy" id="122233"/>
    <lineage>
        <taxon>Eukaryota</taxon>
        <taxon>Sar</taxon>
        <taxon>Stramenopiles</taxon>
        <taxon>Ochrophyta</taxon>
        <taxon>Bacillariophyta</taxon>
        <taxon>Coscinodiscophyceae</taxon>
        <taxon>Chaetocerotophycidae</taxon>
        <taxon>Chaetocerotales</taxon>
        <taxon>Chaetocerotaceae</taxon>
        <taxon>Chaetoceros</taxon>
    </lineage>
</organism>
<feature type="transmembrane region" description="Helical" evidence="7">
    <location>
        <begin position="453"/>
        <end position="473"/>
    </location>
</feature>
<gene>
    <name evidence="8" type="ORF">CDEB00056_LOCUS9859</name>
    <name evidence="9" type="ORF">CDEB00056_LOCUS9860</name>
</gene>
<dbReference type="EMBL" id="HBIO01012683">
    <property type="protein sequence ID" value="CAE0465018.1"/>
    <property type="molecule type" value="Transcribed_RNA"/>
</dbReference>
<keyword evidence="4 7" id="KW-0472">Membrane</keyword>
<dbReference type="PANTHER" id="PTHR20855">
    <property type="entry name" value="ADIPOR/PROGESTIN RECEPTOR-RELATED"/>
    <property type="match status" value="1"/>
</dbReference>
<evidence type="ECO:0000256" key="7">
    <source>
        <dbReference type="SAM" id="Phobius"/>
    </source>
</evidence>
<feature type="transmembrane region" description="Helical" evidence="7">
    <location>
        <begin position="574"/>
        <end position="595"/>
    </location>
</feature>
<dbReference type="InterPro" id="IPR032675">
    <property type="entry name" value="LRR_dom_sf"/>
</dbReference>
<evidence type="ECO:0000256" key="3">
    <source>
        <dbReference type="ARBA" id="ARBA00022989"/>
    </source>
</evidence>
<feature type="binding site" evidence="5">
    <location>
        <position position="474"/>
    </location>
    <ligand>
        <name>Zn(2+)</name>
        <dbReference type="ChEBI" id="CHEBI:29105"/>
    </ligand>
</feature>
<evidence type="ECO:0000313" key="8">
    <source>
        <dbReference type="EMBL" id="CAE0465018.1"/>
    </source>
</evidence>
<feature type="transmembrane region" description="Helical" evidence="7">
    <location>
        <begin position="421"/>
        <end position="441"/>
    </location>
</feature>
<evidence type="ECO:0000256" key="5">
    <source>
        <dbReference type="PIRSR" id="PIRSR604254-1"/>
    </source>
</evidence>
<comment type="subcellular location">
    <subcellularLocation>
        <location evidence="1">Membrane</location>
        <topology evidence="1">Multi-pass membrane protein</topology>
    </subcellularLocation>
</comment>
<feature type="binding site" evidence="5">
    <location>
        <position position="600"/>
    </location>
    <ligand>
        <name>Zn(2+)</name>
        <dbReference type="ChEBI" id="CHEBI:29105"/>
    </ligand>
</feature>
<keyword evidence="3 7" id="KW-1133">Transmembrane helix</keyword>
<dbReference type="SUPFAM" id="SSF52047">
    <property type="entry name" value="RNI-like"/>
    <property type="match status" value="1"/>
</dbReference>
<name>A0A6S8U7S5_9STRA</name>
<feature type="transmembrane region" description="Helical" evidence="7">
    <location>
        <begin position="601"/>
        <end position="622"/>
    </location>
</feature>
<feature type="binding site" evidence="5">
    <location>
        <position position="604"/>
    </location>
    <ligand>
        <name>Zn(2+)</name>
        <dbReference type="ChEBI" id="CHEBI:29105"/>
    </ligand>
</feature>
<dbReference type="PANTHER" id="PTHR20855:SF3">
    <property type="entry name" value="LD03007P"/>
    <property type="match status" value="1"/>
</dbReference>
<evidence type="ECO:0000256" key="4">
    <source>
        <dbReference type="ARBA" id="ARBA00023136"/>
    </source>
</evidence>
<dbReference type="AlphaFoldDB" id="A0A6S8U7S5"/>
<keyword evidence="5" id="KW-0862">Zinc</keyword>
<evidence type="ECO:0000256" key="2">
    <source>
        <dbReference type="ARBA" id="ARBA00022692"/>
    </source>
</evidence>
<sequence>MSTDMMNGKRKGDDLIAGKEAKRHETEKEAPTKSSGENRIDTGTSDRHGNGNGRGNSGPRQQLRATVNRHPVESHHSVLPLTMQLMKPFWSIACDHCAPSRHPESTPSFVGRDGEVAEFSAGYDSNSLLCGSIAPPPRAEAPTQTNAQEIAGSGKDRAQLEPLVGSSGATTRDEQVSKVGVIGNGDERDSSSREVRIGRVSSKCHLEEIPPTPRDHTLSVLTEYVATAKMYGCGNTNPGVLTTLRFSLPTLRVSGSFHDSDMLALSEVLFRHCNGALKHIRRLDFSIGGRFGKLHGRKGFGSHGAFTLSRVLCISKHIEEVLVQHNKIGPYGAGAIFSAVAKNNTVKVLIMRRCLIGEKGGIDFAKRVGSSKNCGLREVDLSVNRIGFRGSIEIEEMLIQKENENNAIEVDLEGNLVLQEIMSGVTHGLGFILCIIGASTMSNKVKGQGLNKVVSCGAYSLSLLILYFSSTLYHSLFALKYTRYIFECLDHCAIYILITGSYTPFLRIALEDKPLGSFYLLIFLYLCCAGGVIVEAFYNTWIYKPKFSLAMYLGMGWSCLICMPDMMKVLPQEAINLIILGGVGYTAGVPFFVRNNNLDHSIWHCFVLSGSMCHWFCIYLYVVDM</sequence>
<feature type="compositionally biased region" description="Basic and acidic residues" evidence="6">
    <location>
        <begin position="10"/>
        <end position="49"/>
    </location>
</feature>
<evidence type="ECO:0000256" key="1">
    <source>
        <dbReference type="ARBA" id="ARBA00004141"/>
    </source>
</evidence>
<protein>
    <recommendedName>
        <fullName evidence="10">Hemolysin III</fullName>
    </recommendedName>
</protein>
<feature type="transmembrane region" description="Helical" evidence="7">
    <location>
        <begin position="517"/>
        <end position="537"/>
    </location>
</feature>
<feature type="transmembrane region" description="Helical" evidence="7">
    <location>
        <begin position="493"/>
        <end position="510"/>
    </location>
</feature>